<comment type="caution">
    <text evidence="1">The sequence shown here is derived from an EMBL/GenBank/DDBJ whole genome shotgun (WGS) entry which is preliminary data.</text>
</comment>
<evidence type="ECO:0000313" key="1">
    <source>
        <dbReference type="EMBL" id="KAJ8003865.1"/>
    </source>
</evidence>
<dbReference type="EMBL" id="CM055739">
    <property type="protein sequence ID" value="KAJ8003865.1"/>
    <property type="molecule type" value="Genomic_DNA"/>
</dbReference>
<organism evidence="1 2">
    <name type="scientific">Dallia pectoralis</name>
    <name type="common">Alaska blackfish</name>
    <dbReference type="NCBI Taxonomy" id="75939"/>
    <lineage>
        <taxon>Eukaryota</taxon>
        <taxon>Metazoa</taxon>
        <taxon>Chordata</taxon>
        <taxon>Craniata</taxon>
        <taxon>Vertebrata</taxon>
        <taxon>Euteleostomi</taxon>
        <taxon>Actinopterygii</taxon>
        <taxon>Neopterygii</taxon>
        <taxon>Teleostei</taxon>
        <taxon>Protacanthopterygii</taxon>
        <taxon>Esociformes</taxon>
        <taxon>Umbridae</taxon>
        <taxon>Dallia</taxon>
    </lineage>
</organism>
<proteinExistence type="predicted"/>
<reference evidence="1" key="1">
    <citation type="submission" date="2021-05" db="EMBL/GenBank/DDBJ databases">
        <authorList>
            <person name="Pan Q."/>
            <person name="Jouanno E."/>
            <person name="Zahm M."/>
            <person name="Klopp C."/>
            <person name="Cabau C."/>
            <person name="Louis A."/>
            <person name="Berthelot C."/>
            <person name="Parey E."/>
            <person name="Roest Crollius H."/>
            <person name="Montfort J."/>
            <person name="Robinson-Rechavi M."/>
            <person name="Bouchez O."/>
            <person name="Lampietro C."/>
            <person name="Lopez Roques C."/>
            <person name="Donnadieu C."/>
            <person name="Postlethwait J."/>
            <person name="Bobe J."/>
            <person name="Dillon D."/>
            <person name="Chandos A."/>
            <person name="von Hippel F."/>
            <person name="Guiguen Y."/>
        </authorList>
    </citation>
    <scope>NUCLEOTIDE SEQUENCE</scope>
    <source>
        <strain evidence="1">YG-Jan2019</strain>
    </source>
</reference>
<accession>A0ACC2GK68</accession>
<name>A0ACC2GK68_DALPE</name>
<keyword evidence="2" id="KW-1185">Reference proteome</keyword>
<gene>
    <name evidence="1" type="ORF">DPEC_G00152840</name>
</gene>
<evidence type="ECO:0000313" key="2">
    <source>
        <dbReference type="Proteomes" id="UP001157502"/>
    </source>
</evidence>
<sequence>MGAAPGLEFRCGIAGIAHNLNHSCKLPRFFSRTTYQLEAIGANEITPSFPGSTRRRCREISVSAMEQTEVSVRLCMSEEEDSLIVADLASESLAEFMFIQSKMKQSLLKLQKALEVADEDYKVLGDENTALCIQNQRMNQTIRDAEQLEDELSVMQRLLSEKNEALSDLKMYIQKLEKEKVSLVEQLETITYEMSSIESARDIETKKMDNLTQFHRSLQLHLEEVRLTLALKDEVILQKDFANEQLERSLIEYTSIIQDLKERIDTLKTKQEEAIVNEVDYMDFMGSVIAGSHNNVSLAEEMHLLPLKMGSSSDDEEQPAEAVKEKTSLWTHVVGGVKAAAKLTLGLLVPLGILVATLPISYDYPARSSSMDTFWSAAGSLAEPFCTTYMTPFPV</sequence>
<dbReference type="Proteomes" id="UP001157502">
    <property type="component" value="Chromosome 12"/>
</dbReference>
<protein>
    <submittedName>
        <fullName evidence="1">Uncharacterized protein</fullName>
    </submittedName>
</protein>